<evidence type="ECO:0000256" key="1">
    <source>
        <dbReference type="SAM" id="Phobius"/>
    </source>
</evidence>
<keyword evidence="1" id="KW-1133">Transmembrane helix</keyword>
<dbReference type="PANTHER" id="PTHR39430:SF1">
    <property type="entry name" value="PROTEASE"/>
    <property type="match status" value="1"/>
</dbReference>
<dbReference type="PANTHER" id="PTHR39430">
    <property type="entry name" value="MEMBRANE-ASSOCIATED PROTEASE-RELATED"/>
    <property type="match status" value="1"/>
</dbReference>
<feature type="transmembrane region" description="Helical" evidence="1">
    <location>
        <begin position="49"/>
        <end position="66"/>
    </location>
</feature>
<evidence type="ECO:0000313" key="3">
    <source>
        <dbReference type="EMBL" id="MSS43042.1"/>
    </source>
</evidence>
<comment type="caution">
    <text evidence="3">The sequence shown here is derived from an EMBL/GenBank/DDBJ whole genome shotgun (WGS) entry which is preliminary data.</text>
</comment>
<keyword evidence="3" id="KW-0482">Metalloprotease</keyword>
<dbReference type="Proteomes" id="UP000462760">
    <property type="component" value="Unassembled WGS sequence"/>
</dbReference>
<reference evidence="3 4" key="1">
    <citation type="submission" date="2019-08" db="EMBL/GenBank/DDBJ databases">
        <title>In-depth cultivation of the pig gut microbiome towards novel bacterial diversity and tailored functional studies.</title>
        <authorList>
            <person name="Wylensek D."/>
            <person name="Hitch T.C.A."/>
            <person name="Clavel T."/>
        </authorList>
    </citation>
    <scope>NUCLEOTIDE SEQUENCE [LARGE SCALE GENOMIC DNA]</scope>
    <source>
        <strain evidence="3 4">Med78-601-WT-4W-RMD-3</strain>
    </source>
</reference>
<keyword evidence="1" id="KW-0472">Membrane</keyword>
<sequence>MKEMVQDNIATGIINLILFLLIIFFRKMIHQENVGSFLLHFDKRGRRLFLEGILSGILFFTLYPLITTIIGEGKIYISTEGAKHTLVMVLSGLFAYLSVSLLEESFFRGYMLSKLSIILPTNIAIIIPSVFFGLFHFQAYSTSETIWIGIINATLIGIILSIIVVRTGSLMLPLGYHLSWNLIQSIIFMDYKYNIKGLINLEVSEGLWTGYSVIPESGLIVTIICIIMFIYFNFRFRNYEN</sequence>
<accession>A0A844FGG5</accession>
<feature type="transmembrane region" description="Helical" evidence="1">
    <location>
        <begin position="115"/>
        <end position="140"/>
    </location>
</feature>
<dbReference type="GO" id="GO:0080120">
    <property type="term" value="P:CAAX-box protein maturation"/>
    <property type="evidence" value="ECO:0007669"/>
    <property type="project" value="UniProtKB-ARBA"/>
</dbReference>
<dbReference type="GO" id="GO:0008237">
    <property type="term" value="F:metallopeptidase activity"/>
    <property type="evidence" value="ECO:0007669"/>
    <property type="project" value="UniProtKB-KW"/>
</dbReference>
<name>A0A844FGG5_9FIRM</name>
<feature type="domain" description="CAAX prenyl protease 2/Lysostaphin resistance protein A-like" evidence="2">
    <location>
        <begin position="89"/>
        <end position="183"/>
    </location>
</feature>
<evidence type="ECO:0000259" key="2">
    <source>
        <dbReference type="Pfam" id="PF02517"/>
    </source>
</evidence>
<gene>
    <name evidence="3" type="ORF">FYJ27_04750</name>
</gene>
<dbReference type="EMBL" id="VULR01000005">
    <property type="protein sequence ID" value="MSS43042.1"/>
    <property type="molecule type" value="Genomic_DNA"/>
</dbReference>
<dbReference type="Pfam" id="PF02517">
    <property type="entry name" value="Rce1-like"/>
    <property type="match status" value="1"/>
</dbReference>
<feature type="transmembrane region" description="Helical" evidence="1">
    <location>
        <begin position="86"/>
        <end position="103"/>
    </location>
</feature>
<dbReference type="GO" id="GO:0004175">
    <property type="term" value="F:endopeptidase activity"/>
    <property type="evidence" value="ECO:0007669"/>
    <property type="project" value="UniProtKB-ARBA"/>
</dbReference>
<keyword evidence="3" id="KW-0645">Protease</keyword>
<dbReference type="AlphaFoldDB" id="A0A844FGG5"/>
<keyword evidence="3" id="KW-0378">Hydrolase</keyword>
<dbReference type="InterPro" id="IPR003675">
    <property type="entry name" value="Rce1/LyrA-like_dom"/>
</dbReference>
<feature type="transmembrane region" description="Helical" evidence="1">
    <location>
        <begin position="146"/>
        <end position="165"/>
    </location>
</feature>
<dbReference type="GO" id="GO:0006508">
    <property type="term" value="P:proteolysis"/>
    <property type="evidence" value="ECO:0007669"/>
    <property type="project" value="UniProtKB-KW"/>
</dbReference>
<protein>
    <submittedName>
        <fullName evidence="3">CPBP family intramembrane metalloprotease</fullName>
    </submittedName>
</protein>
<feature type="transmembrane region" description="Helical" evidence="1">
    <location>
        <begin position="12"/>
        <end position="29"/>
    </location>
</feature>
<feature type="transmembrane region" description="Helical" evidence="1">
    <location>
        <begin position="213"/>
        <end position="234"/>
    </location>
</feature>
<keyword evidence="1" id="KW-0812">Transmembrane</keyword>
<evidence type="ECO:0000313" key="4">
    <source>
        <dbReference type="Proteomes" id="UP000462760"/>
    </source>
</evidence>
<organism evidence="3 4">
    <name type="scientific">Anaerosalibacter bizertensis</name>
    <dbReference type="NCBI Taxonomy" id="932217"/>
    <lineage>
        <taxon>Bacteria</taxon>
        <taxon>Bacillati</taxon>
        <taxon>Bacillota</taxon>
        <taxon>Tissierellia</taxon>
        <taxon>Tissierellales</taxon>
        <taxon>Sporanaerobacteraceae</taxon>
        <taxon>Anaerosalibacter</taxon>
    </lineage>
</organism>
<proteinExistence type="predicted"/>
<dbReference type="OrthoDB" id="324900at2"/>